<keyword evidence="3" id="KW-0560">Oxidoreductase</keyword>
<name>A0A839ELN2_9HYPH</name>
<evidence type="ECO:0000256" key="7">
    <source>
        <dbReference type="ARBA" id="ARBA00074848"/>
    </source>
</evidence>
<comment type="catalytic activity">
    <reaction evidence="5">
        <text>a secondary alcohol + NAD(+) = a ketone + NADH + H(+)</text>
        <dbReference type="Rhea" id="RHEA:10740"/>
        <dbReference type="ChEBI" id="CHEBI:15378"/>
        <dbReference type="ChEBI" id="CHEBI:17087"/>
        <dbReference type="ChEBI" id="CHEBI:35681"/>
        <dbReference type="ChEBI" id="CHEBI:57540"/>
        <dbReference type="ChEBI" id="CHEBI:57945"/>
        <dbReference type="EC" id="1.1.1.1"/>
    </reaction>
</comment>
<dbReference type="InterPro" id="IPR056798">
    <property type="entry name" value="ADH_Fe_C"/>
</dbReference>
<dbReference type="EMBL" id="JACGXN010000001">
    <property type="protein sequence ID" value="MBA8877600.1"/>
    <property type="molecule type" value="Genomic_DNA"/>
</dbReference>
<dbReference type="GO" id="GO:0046872">
    <property type="term" value="F:metal ion binding"/>
    <property type="evidence" value="ECO:0007669"/>
    <property type="project" value="InterPro"/>
</dbReference>
<dbReference type="PROSITE" id="PS00913">
    <property type="entry name" value="ADH_IRON_1"/>
    <property type="match status" value="1"/>
</dbReference>
<comment type="cofactor">
    <cofactor evidence="1">
        <name>Fe cation</name>
        <dbReference type="ChEBI" id="CHEBI:24875"/>
    </cofactor>
</comment>
<organism evidence="11 12">
    <name type="scientific">Phyllobacterium myrsinacearum</name>
    <dbReference type="NCBI Taxonomy" id="28101"/>
    <lineage>
        <taxon>Bacteria</taxon>
        <taxon>Pseudomonadati</taxon>
        <taxon>Pseudomonadota</taxon>
        <taxon>Alphaproteobacteria</taxon>
        <taxon>Hyphomicrobiales</taxon>
        <taxon>Phyllobacteriaceae</taxon>
        <taxon>Phyllobacterium</taxon>
    </lineage>
</organism>
<reference evidence="11 12" key="1">
    <citation type="submission" date="2020-07" db="EMBL/GenBank/DDBJ databases">
        <title>Genomic Encyclopedia of Type Strains, Phase IV (KMG-V): Genome sequencing to study the core and pangenomes of soil and plant-associated prokaryotes.</title>
        <authorList>
            <person name="Whitman W."/>
        </authorList>
    </citation>
    <scope>NUCLEOTIDE SEQUENCE [LARGE SCALE GENOMIC DNA]</scope>
    <source>
        <strain evidence="11 12">AN3</strain>
    </source>
</reference>
<evidence type="ECO:0000256" key="5">
    <source>
        <dbReference type="ARBA" id="ARBA00049164"/>
    </source>
</evidence>
<comment type="similarity">
    <text evidence="2">Belongs to the iron-containing alcohol dehydrogenase family.</text>
</comment>
<dbReference type="Gene3D" id="3.40.50.1970">
    <property type="match status" value="1"/>
</dbReference>
<dbReference type="CDD" id="cd08193">
    <property type="entry name" value="HVD"/>
    <property type="match status" value="1"/>
</dbReference>
<comment type="catalytic activity">
    <reaction evidence="6">
        <text>a primary alcohol + NAD(+) = an aldehyde + NADH + H(+)</text>
        <dbReference type="Rhea" id="RHEA:10736"/>
        <dbReference type="ChEBI" id="CHEBI:15378"/>
        <dbReference type="ChEBI" id="CHEBI:15734"/>
        <dbReference type="ChEBI" id="CHEBI:17478"/>
        <dbReference type="ChEBI" id="CHEBI:57540"/>
        <dbReference type="ChEBI" id="CHEBI:57945"/>
        <dbReference type="EC" id="1.1.1.1"/>
    </reaction>
</comment>
<feature type="domain" description="Fe-containing alcohol dehydrogenase-like C-terminal" evidence="10">
    <location>
        <begin position="191"/>
        <end position="393"/>
    </location>
</feature>
<accession>A0A839ELN2</accession>
<dbReference type="Gene3D" id="1.20.1090.10">
    <property type="entry name" value="Dehydroquinate synthase-like - alpha domain"/>
    <property type="match status" value="1"/>
</dbReference>
<keyword evidence="12" id="KW-1185">Reference proteome</keyword>
<evidence type="ECO:0000313" key="12">
    <source>
        <dbReference type="Proteomes" id="UP000549052"/>
    </source>
</evidence>
<dbReference type="PANTHER" id="PTHR11496:SF102">
    <property type="entry name" value="ALCOHOL DEHYDROGENASE 4"/>
    <property type="match status" value="1"/>
</dbReference>
<dbReference type="Proteomes" id="UP000549052">
    <property type="component" value="Unassembled WGS sequence"/>
</dbReference>
<protein>
    <recommendedName>
        <fullName evidence="7">Alcohol dehydrogenase 2</fullName>
    </recommendedName>
    <alternativeName>
        <fullName evidence="8">Alcohol dehydrogenase II</fullName>
    </alternativeName>
</protein>
<dbReference type="FunFam" id="3.40.50.1970:FF:000003">
    <property type="entry name" value="Alcohol dehydrogenase, iron-containing"/>
    <property type="match status" value="1"/>
</dbReference>
<dbReference type="PANTHER" id="PTHR11496">
    <property type="entry name" value="ALCOHOL DEHYDROGENASE"/>
    <property type="match status" value="1"/>
</dbReference>
<dbReference type="FunFam" id="1.20.1090.10:FF:000001">
    <property type="entry name" value="Aldehyde-alcohol dehydrogenase"/>
    <property type="match status" value="1"/>
</dbReference>
<keyword evidence="4" id="KW-0520">NAD</keyword>
<evidence type="ECO:0000256" key="2">
    <source>
        <dbReference type="ARBA" id="ARBA00007358"/>
    </source>
</evidence>
<dbReference type="Pfam" id="PF00465">
    <property type="entry name" value="Fe-ADH"/>
    <property type="match status" value="1"/>
</dbReference>
<evidence type="ECO:0000256" key="3">
    <source>
        <dbReference type="ARBA" id="ARBA00023002"/>
    </source>
</evidence>
<feature type="domain" description="Alcohol dehydrogenase iron-type/glycerol dehydrogenase GldA" evidence="9">
    <location>
        <begin position="14"/>
        <end position="180"/>
    </location>
</feature>
<dbReference type="InterPro" id="IPR039697">
    <property type="entry name" value="Alcohol_dehydrogenase_Fe"/>
</dbReference>
<evidence type="ECO:0000256" key="1">
    <source>
        <dbReference type="ARBA" id="ARBA00001962"/>
    </source>
</evidence>
<gene>
    <name evidence="11" type="ORF">FHW16_001282</name>
</gene>
<evidence type="ECO:0000259" key="9">
    <source>
        <dbReference type="Pfam" id="PF00465"/>
    </source>
</evidence>
<evidence type="ECO:0000259" key="10">
    <source>
        <dbReference type="Pfam" id="PF25137"/>
    </source>
</evidence>
<dbReference type="InterPro" id="IPR001670">
    <property type="entry name" value="ADH_Fe/GldA"/>
</dbReference>
<evidence type="ECO:0000256" key="8">
    <source>
        <dbReference type="ARBA" id="ARBA00076680"/>
    </source>
</evidence>
<evidence type="ECO:0000256" key="4">
    <source>
        <dbReference type="ARBA" id="ARBA00023027"/>
    </source>
</evidence>
<dbReference type="AlphaFoldDB" id="A0A839ELN2"/>
<dbReference type="InterPro" id="IPR018211">
    <property type="entry name" value="ADH_Fe_CS"/>
</dbReference>
<comment type="caution">
    <text evidence="11">The sequence shown here is derived from an EMBL/GenBank/DDBJ whole genome shotgun (WGS) entry which is preliminary data.</text>
</comment>
<dbReference type="GO" id="GO:0004022">
    <property type="term" value="F:alcohol dehydrogenase (NAD+) activity"/>
    <property type="evidence" value="ECO:0007669"/>
    <property type="project" value="UniProtKB-EC"/>
</dbReference>
<dbReference type="Pfam" id="PF25137">
    <property type="entry name" value="ADH_Fe_C"/>
    <property type="match status" value="1"/>
</dbReference>
<sequence length="394" mass="40703">MTSEITSFAFHTTPRIVFAAGASADVASHLRIQPKDRLLIVTDATILALGLAQPAIASLQAAGADITVFGEVEADPSLRTLLSAVEMARENDVNHVLGFGGGSSLDVAKLVALLAGSNENLDEAWGVGNAKGPRLKLTLIPTTAGTGSEVTPVSIITVGGHEKRGVSSPLILPDVALLDPDLTLGLPPHVTAATGIDAMVHAIEAYASKNPNNNPLSRALAVEALRLLGSNIETAVFNGHDKAARSAMLLGSMLAGQAFANSPVAAVHALAYPIGGTFHIPHGLSNALVLPHVLRYNAADSANGAAALYATLAAHTFADMDVTGGTQLICNSFIDRLAGLSAQLGLQTRLRDVGIGESDLAMMATDAMKQGRLLVNNPREVTEADALAIYGMAW</sequence>
<dbReference type="SUPFAM" id="SSF56796">
    <property type="entry name" value="Dehydroquinate synthase-like"/>
    <property type="match status" value="1"/>
</dbReference>
<evidence type="ECO:0000256" key="6">
    <source>
        <dbReference type="ARBA" id="ARBA00049243"/>
    </source>
</evidence>
<proteinExistence type="inferred from homology"/>
<evidence type="ECO:0000313" key="11">
    <source>
        <dbReference type="EMBL" id="MBA8877600.1"/>
    </source>
</evidence>